<dbReference type="KEGG" id="ole:K0B96_06235"/>
<feature type="region of interest" description="Disordered" evidence="2">
    <location>
        <begin position="24"/>
        <end position="144"/>
    </location>
</feature>
<reference evidence="4" key="1">
    <citation type="submission" date="2021-08" db="EMBL/GenBank/DDBJ databases">
        <title>Genome of a novel bacterium of the phylum Verrucomicrobia, Oleiharenicola sp. KSB-15.</title>
        <authorList>
            <person name="Chung J.-H."/>
            <person name="Ahn J.-H."/>
            <person name="Yoon Y."/>
            <person name="Kim D.-Y."/>
            <person name="An S.-H."/>
            <person name="Park I."/>
            <person name="Yeon J."/>
        </authorList>
    </citation>
    <scope>NUCLEOTIDE SEQUENCE</scope>
    <source>
        <strain evidence="4">KSB-15</strain>
    </source>
</reference>
<feature type="compositionally biased region" description="Pro residues" evidence="2">
    <location>
        <begin position="26"/>
        <end position="35"/>
    </location>
</feature>
<gene>
    <name evidence="4" type="ORF">K0B96_06235</name>
</gene>
<feature type="compositionally biased region" description="Basic and acidic residues" evidence="2">
    <location>
        <begin position="108"/>
        <end position="143"/>
    </location>
</feature>
<organism evidence="4 5">
    <name type="scientific">Horticoccus luteus</name>
    <dbReference type="NCBI Taxonomy" id="2862869"/>
    <lineage>
        <taxon>Bacteria</taxon>
        <taxon>Pseudomonadati</taxon>
        <taxon>Verrucomicrobiota</taxon>
        <taxon>Opitutia</taxon>
        <taxon>Opitutales</taxon>
        <taxon>Opitutaceae</taxon>
        <taxon>Horticoccus</taxon>
    </lineage>
</organism>
<name>A0A8F9TY95_9BACT</name>
<feature type="chain" id="PRO_5034345584" evidence="3">
    <location>
        <begin position="23"/>
        <end position="217"/>
    </location>
</feature>
<keyword evidence="1" id="KW-0175">Coiled coil</keyword>
<evidence type="ECO:0000313" key="4">
    <source>
        <dbReference type="EMBL" id="QYM80211.1"/>
    </source>
</evidence>
<evidence type="ECO:0000256" key="1">
    <source>
        <dbReference type="SAM" id="Coils"/>
    </source>
</evidence>
<feature type="coiled-coil region" evidence="1">
    <location>
        <begin position="188"/>
        <end position="215"/>
    </location>
</feature>
<proteinExistence type="predicted"/>
<sequence length="217" mass="23166">MFASSPFRLASLGLFLAVAALAAEPSAPPPPPPAPADSGTSDHVKEAIRESLAEDIKFAPPPADAPKTTVAATAAAAGKTDPAPAPVNKPKDNVTEAREDPATMLPKLEVRRNRVTDEDAKLKANEEQAAKEKELTKSSEADKALNNSKVAKALSIFGGQGATERERIAAQRVELLQDEHDLLEQKSLAKTKAEKDELQKEIDALKALRRDLEASQH</sequence>
<evidence type="ECO:0000256" key="3">
    <source>
        <dbReference type="SAM" id="SignalP"/>
    </source>
</evidence>
<dbReference type="AlphaFoldDB" id="A0A8F9TY95"/>
<dbReference type="Proteomes" id="UP000825051">
    <property type="component" value="Chromosome"/>
</dbReference>
<feature type="compositionally biased region" description="Basic and acidic residues" evidence="2">
    <location>
        <begin position="40"/>
        <end position="57"/>
    </location>
</feature>
<feature type="compositionally biased region" description="Low complexity" evidence="2">
    <location>
        <begin position="65"/>
        <end position="82"/>
    </location>
</feature>
<evidence type="ECO:0000256" key="2">
    <source>
        <dbReference type="SAM" id="MobiDB-lite"/>
    </source>
</evidence>
<feature type="compositionally biased region" description="Basic and acidic residues" evidence="2">
    <location>
        <begin position="89"/>
        <end position="101"/>
    </location>
</feature>
<keyword evidence="5" id="KW-1185">Reference proteome</keyword>
<protein>
    <submittedName>
        <fullName evidence="4">Uncharacterized protein</fullName>
    </submittedName>
</protein>
<keyword evidence="3" id="KW-0732">Signal</keyword>
<dbReference type="RefSeq" id="WP_220165060.1">
    <property type="nucleotide sequence ID" value="NZ_CP080507.1"/>
</dbReference>
<evidence type="ECO:0000313" key="5">
    <source>
        <dbReference type="Proteomes" id="UP000825051"/>
    </source>
</evidence>
<accession>A0A8F9TY95</accession>
<feature type="signal peptide" evidence="3">
    <location>
        <begin position="1"/>
        <end position="22"/>
    </location>
</feature>
<dbReference type="EMBL" id="CP080507">
    <property type="protein sequence ID" value="QYM80211.1"/>
    <property type="molecule type" value="Genomic_DNA"/>
</dbReference>